<proteinExistence type="predicted"/>
<evidence type="ECO:0008006" key="3">
    <source>
        <dbReference type="Google" id="ProtNLM"/>
    </source>
</evidence>
<keyword evidence="1" id="KW-1133">Transmembrane helix</keyword>
<evidence type="ECO:0000256" key="1">
    <source>
        <dbReference type="SAM" id="Phobius"/>
    </source>
</evidence>
<dbReference type="InterPro" id="IPR018688">
    <property type="entry name" value="PpoB2-like"/>
</dbReference>
<dbReference type="Pfam" id="PF09948">
    <property type="entry name" value="PpoB2"/>
    <property type="match status" value="1"/>
</dbReference>
<feature type="transmembrane region" description="Helical" evidence="1">
    <location>
        <begin position="141"/>
        <end position="159"/>
    </location>
</feature>
<dbReference type="AlphaFoldDB" id="A0A380THX4"/>
<feature type="transmembrane region" description="Helical" evidence="1">
    <location>
        <begin position="58"/>
        <end position="88"/>
    </location>
</feature>
<keyword evidence="1" id="KW-0472">Membrane</keyword>
<keyword evidence="1" id="KW-0812">Transmembrane</keyword>
<dbReference type="EMBL" id="UIDG01000445">
    <property type="protein sequence ID" value="SUS07778.1"/>
    <property type="molecule type" value="Genomic_DNA"/>
</dbReference>
<feature type="transmembrane region" description="Helical" evidence="1">
    <location>
        <begin position="16"/>
        <end position="38"/>
    </location>
</feature>
<reference evidence="2" key="1">
    <citation type="submission" date="2018-07" db="EMBL/GenBank/DDBJ databases">
        <authorList>
            <person name="Quirk P.G."/>
            <person name="Krulwich T.A."/>
        </authorList>
    </citation>
    <scope>NUCLEOTIDE SEQUENCE</scope>
</reference>
<gene>
    <name evidence="2" type="ORF">DF3PB_50048</name>
</gene>
<sequence>MSEGSWIELALRRDRLLVVLGLVAVIIAAWAYLLAGAGMSMHEMNGMLMPMRSEPWTIGYAALVLAMWAVMMAAMMLPSAAPMILFYGTIARARRARGELAVGSGVFAGGYLVVWAAFSLAAVGLQFGAEQAALLSPMMEMTSIGLSGALLIAAGVYQWTPLKQACLRRCRSPLEFVMTQWREGIRGAFTMGLKHGAYCLGCCWLLMLLLFVGGVMNFAWIIGLALFVLIEKLAPAGHWIGRAAGAGLIVWGGATLATL</sequence>
<feature type="transmembrane region" description="Helical" evidence="1">
    <location>
        <begin position="197"/>
        <end position="230"/>
    </location>
</feature>
<name>A0A380THX4_9ZZZZ</name>
<feature type="transmembrane region" description="Helical" evidence="1">
    <location>
        <begin position="236"/>
        <end position="257"/>
    </location>
</feature>
<organism evidence="2">
    <name type="scientific">metagenome</name>
    <dbReference type="NCBI Taxonomy" id="256318"/>
    <lineage>
        <taxon>unclassified sequences</taxon>
        <taxon>metagenomes</taxon>
    </lineage>
</organism>
<feature type="transmembrane region" description="Helical" evidence="1">
    <location>
        <begin position="100"/>
        <end position="129"/>
    </location>
</feature>
<evidence type="ECO:0000313" key="2">
    <source>
        <dbReference type="EMBL" id="SUS07778.1"/>
    </source>
</evidence>
<protein>
    <recommendedName>
        <fullName evidence="3">DUF2182 domain-containing protein</fullName>
    </recommendedName>
</protein>
<accession>A0A380THX4</accession>